<evidence type="ECO:0000313" key="2">
    <source>
        <dbReference type="WBParaSite" id="nRc.2.0.1.t02338-RA"/>
    </source>
</evidence>
<sequence length="74" mass="8342">MILWAPLCEAGDPFGNPATSHFLTSTHRKTAKCRKMYFFNNYLIQKSGTQTFVLSGLYNGEVYCSFGTLIGHMQ</sequence>
<keyword evidence="1" id="KW-1185">Reference proteome</keyword>
<dbReference type="Proteomes" id="UP000887565">
    <property type="component" value="Unplaced"/>
</dbReference>
<reference evidence="2" key="1">
    <citation type="submission" date="2022-11" db="UniProtKB">
        <authorList>
            <consortium name="WormBaseParasite"/>
        </authorList>
    </citation>
    <scope>IDENTIFICATION</scope>
</reference>
<evidence type="ECO:0000313" key="1">
    <source>
        <dbReference type="Proteomes" id="UP000887565"/>
    </source>
</evidence>
<protein>
    <submittedName>
        <fullName evidence="2">Uncharacterized protein</fullName>
    </submittedName>
</protein>
<name>A0A915HK37_ROMCU</name>
<dbReference type="WBParaSite" id="nRc.2.0.1.t02338-RA">
    <property type="protein sequence ID" value="nRc.2.0.1.t02338-RA"/>
    <property type="gene ID" value="nRc.2.0.1.g02338"/>
</dbReference>
<proteinExistence type="predicted"/>
<dbReference type="AlphaFoldDB" id="A0A915HK37"/>
<organism evidence="1 2">
    <name type="scientific">Romanomermis culicivorax</name>
    <name type="common">Nematode worm</name>
    <dbReference type="NCBI Taxonomy" id="13658"/>
    <lineage>
        <taxon>Eukaryota</taxon>
        <taxon>Metazoa</taxon>
        <taxon>Ecdysozoa</taxon>
        <taxon>Nematoda</taxon>
        <taxon>Enoplea</taxon>
        <taxon>Dorylaimia</taxon>
        <taxon>Mermithida</taxon>
        <taxon>Mermithoidea</taxon>
        <taxon>Mermithidae</taxon>
        <taxon>Romanomermis</taxon>
    </lineage>
</organism>
<accession>A0A915HK37</accession>